<dbReference type="GO" id="GO:0008017">
    <property type="term" value="F:microtubule binding"/>
    <property type="evidence" value="ECO:0007669"/>
    <property type="project" value="TreeGrafter"/>
</dbReference>
<evidence type="ECO:0000313" key="6">
    <source>
        <dbReference type="EMBL" id="KAF7362558.1"/>
    </source>
</evidence>
<dbReference type="Gene3D" id="3.40.50.300">
    <property type="entry name" value="P-loop containing nucleotide triphosphate hydrolases"/>
    <property type="match status" value="1"/>
</dbReference>
<dbReference type="PANTHER" id="PTHR11566">
    <property type="entry name" value="DYNAMIN"/>
    <property type="match status" value="1"/>
</dbReference>
<dbReference type="Proteomes" id="UP000620124">
    <property type="component" value="Unassembled WGS sequence"/>
</dbReference>
<dbReference type="GO" id="GO:0005525">
    <property type="term" value="F:GTP binding"/>
    <property type="evidence" value="ECO:0007669"/>
    <property type="project" value="InterPro"/>
</dbReference>
<dbReference type="SUPFAM" id="SSF52540">
    <property type="entry name" value="P-loop containing nucleoside triphosphate hydrolases"/>
    <property type="match status" value="1"/>
</dbReference>
<dbReference type="Pfam" id="PF02212">
    <property type="entry name" value="GED"/>
    <property type="match status" value="1"/>
</dbReference>
<evidence type="ECO:0000313" key="7">
    <source>
        <dbReference type="Proteomes" id="UP000620124"/>
    </source>
</evidence>
<dbReference type="GO" id="GO:0003924">
    <property type="term" value="F:GTPase activity"/>
    <property type="evidence" value="ECO:0007669"/>
    <property type="project" value="InterPro"/>
</dbReference>
<dbReference type="PRINTS" id="PR00195">
    <property type="entry name" value="DYNAMIN"/>
</dbReference>
<keyword evidence="2" id="KW-0342">GTP-binding</keyword>
<dbReference type="GO" id="GO:0000266">
    <property type="term" value="P:mitochondrial fission"/>
    <property type="evidence" value="ECO:0007669"/>
    <property type="project" value="TreeGrafter"/>
</dbReference>
<dbReference type="InterPro" id="IPR022812">
    <property type="entry name" value="Dynamin"/>
</dbReference>
<dbReference type="GO" id="GO:0005739">
    <property type="term" value="C:mitochondrion"/>
    <property type="evidence" value="ECO:0007669"/>
    <property type="project" value="TreeGrafter"/>
</dbReference>
<dbReference type="GO" id="GO:0005874">
    <property type="term" value="C:microtubule"/>
    <property type="evidence" value="ECO:0007669"/>
    <property type="project" value="TreeGrafter"/>
</dbReference>
<feature type="domain" description="GED" evidence="4">
    <location>
        <begin position="747"/>
        <end position="843"/>
    </location>
</feature>
<dbReference type="InterPro" id="IPR045063">
    <property type="entry name" value="Dynamin_N"/>
</dbReference>
<accession>A0A8H6YMA5</accession>
<evidence type="ECO:0000256" key="2">
    <source>
        <dbReference type="ARBA" id="ARBA00023134"/>
    </source>
</evidence>
<comment type="caution">
    <text evidence="6">The sequence shown here is derived from an EMBL/GenBank/DDBJ whole genome shotgun (WGS) entry which is preliminary data.</text>
</comment>
<dbReference type="PROSITE" id="PS51718">
    <property type="entry name" value="G_DYNAMIN_2"/>
    <property type="match status" value="1"/>
</dbReference>
<dbReference type="GO" id="GO:0006897">
    <property type="term" value="P:endocytosis"/>
    <property type="evidence" value="ECO:0007669"/>
    <property type="project" value="TreeGrafter"/>
</dbReference>
<dbReference type="EMBL" id="JACAZI010000004">
    <property type="protein sequence ID" value="KAF7362558.1"/>
    <property type="molecule type" value="Genomic_DNA"/>
</dbReference>
<dbReference type="AlphaFoldDB" id="A0A8H6YMA5"/>
<evidence type="ECO:0000259" key="5">
    <source>
        <dbReference type="PROSITE" id="PS51718"/>
    </source>
</evidence>
<evidence type="ECO:0000259" key="4">
    <source>
        <dbReference type="PROSITE" id="PS51388"/>
    </source>
</evidence>
<proteinExistence type="predicted"/>
<protein>
    <submittedName>
        <fullName evidence="6">Interferon-induced GTP-binding protein Mx2</fullName>
    </submittedName>
</protein>
<dbReference type="CDD" id="cd08771">
    <property type="entry name" value="DLP_1"/>
    <property type="match status" value="1"/>
</dbReference>
<feature type="region of interest" description="Disordered" evidence="3">
    <location>
        <begin position="644"/>
        <end position="682"/>
    </location>
</feature>
<dbReference type="PROSITE" id="PS51388">
    <property type="entry name" value="GED"/>
    <property type="match status" value="1"/>
</dbReference>
<name>A0A8H6YMA5_9AGAR</name>
<dbReference type="InterPro" id="IPR030381">
    <property type="entry name" value="G_DYNAMIN_dom"/>
</dbReference>
<dbReference type="PANTHER" id="PTHR11566:SF21">
    <property type="entry name" value="DYNAMIN RELATED PROTEIN 1, ISOFORM A"/>
    <property type="match status" value="1"/>
</dbReference>
<organism evidence="6 7">
    <name type="scientific">Mycena venus</name>
    <dbReference type="NCBI Taxonomy" id="2733690"/>
    <lineage>
        <taxon>Eukaryota</taxon>
        <taxon>Fungi</taxon>
        <taxon>Dikarya</taxon>
        <taxon>Basidiomycota</taxon>
        <taxon>Agaricomycotina</taxon>
        <taxon>Agaricomycetes</taxon>
        <taxon>Agaricomycetidae</taxon>
        <taxon>Agaricales</taxon>
        <taxon>Marasmiineae</taxon>
        <taxon>Mycenaceae</taxon>
        <taxon>Mycena</taxon>
    </lineage>
</organism>
<dbReference type="GO" id="GO:0048312">
    <property type="term" value="P:intracellular distribution of mitochondria"/>
    <property type="evidence" value="ECO:0007669"/>
    <property type="project" value="TreeGrafter"/>
</dbReference>
<dbReference type="GO" id="GO:0016559">
    <property type="term" value="P:peroxisome fission"/>
    <property type="evidence" value="ECO:0007669"/>
    <property type="project" value="TreeGrafter"/>
</dbReference>
<evidence type="ECO:0000256" key="3">
    <source>
        <dbReference type="SAM" id="MobiDB-lite"/>
    </source>
</evidence>
<dbReference type="InterPro" id="IPR003130">
    <property type="entry name" value="GED"/>
</dbReference>
<feature type="region of interest" description="Disordered" evidence="3">
    <location>
        <begin position="557"/>
        <end position="616"/>
    </location>
</feature>
<sequence length="850" mass="93871">MSSSYLSETEYANRRKELLTLMNQLRSVGAQGELDLPRIAVIGNQSAGKSSVVEAISDQCPSRFWDMHQMPAGVPPSLCPPSGNAAYPSVANSTSRAGVSQRAEVEMMLRRAQLAVLDPAAEIARIMRMNLEELKEKLQDGRTAEFSRNVVCIDLAGPELTDVQFVDLPGIIQNASASVIRLVEDMVVDNIRGNCLILVAIPMTDDIENQKAMTLAREQDPNGLRTIGVLTKPDLLSTGQTTSRALWLDVIMGRKHRLHHGYFCTRQPDDEERANGITATEARRIETEFFANSDPWTTCSRQERLGTDNLVSTLSNCLVQMIADTLPRVIRTANSHLEECRAFLAELPEPPTEDPATHLLTLITDFCTKIRQCAQGSSEHNGLIQKNNTAFMEFKAAIKKTAPGFVAGLPVEGSSTVPNVLTGEDGDQNPADASLRPIYLTDVRETLRKARTRELPGDQTWGRCADECFRLVRVSLHDLLSSTMEHFFSRFSTLKRALWIHIRSLIKEHTKDCDKYLAAVVQMEMTPMTQNDDFLQTAMEKWVVRYKDQRTEEAVVPGGSFEFSRLPNTSGTPRPASAGPLPRRPESDRPAGLVASVREDSDSDEAPRPTTVSSRNFWSTASGHLRRHPLQQASSALPAPEFLVNRQRAPPPPPAPHFRSQQAPSASPAPEFLVNRQRAPPPPAPCITPTASNPFATPAPMTALPGFRPTASVLAPSTDPIDEVLASLARLGYTGLRQEDLGRLHSGDEYETEILLMSGVSYRRIIDNVPGLIDTKFVKIFASDLQTHLIREFRLGQPDAHAQCADYLTEDPAVVTRRADLRNRLNMLESVQKELLDFGNNSPQEGGDEA</sequence>
<dbReference type="GO" id="GO:0016020">
    <property type="term" value="C:membrane"/>
    <property type="evidence" value="ECO:0007669"/>
    <property type="project" value="TreeGrafter"/>
</dbReference>
<reference evidence="6" key="1">
    <citation type="submission" date="2020-05" db="EMBL/GenBank/DDBJ databases">
        <title>Mycena genomes resolve the evolution of fungal bioluminescence.</title>
        <authorList>
            <person name="Tsai I.J."/>
        </authorList>
    </citation>
    <scope>NUCLEOTIDE SEQUENCE</scope>
    <source>
        <strain evidence="6">CCC161011</strain>
    </source>
</reference>
<gene>
    <name evidence="6" type="ORF">MVEN_00604000</name>
</gene>
<feature type="domain" description="Dynamin-type G" evidence="5">
    <location>
        <begin position="33"/>
        <end position="327"/>
    </location>
</feature>
<dbReference type="InterPro" id="IPR000375">
    <property type="entry name" value="Dynamin_stalk"/>
</dbReference>
<dbReference type="InterPro" id="IPR001401">
    <property type="entry name" value="Dynamin_GTPase"/>
</dbReference>
<dbReference type="Pfam" id="PF00350">
    <property type="entry name" value="Dynamin_N"/>
    <property type="match status" value="1"/>
</dbReference>
<dbReference type="OrthoDB" id="5061070at2759"/>
<dbReference type="Pfam" id="PF01031">
    <property type="entry name" value="Dynamin_M"/>
    <property type="match status" value="1"/>
</dbReference>
<keyword evidence="7" id="KW-1185">Reference proteome</keyword>
<dbReference type="Gene3D" id="1.20.120.1240">
    <property type="entry name" value="Dynamin, middle domain"/>
    <property type="match status" value="1"/>
</dbReference>
<keyword evidence="1" id="KW-0547">Nucleotide-binding</keyword>
<dbReference type="SMART" id="SM00053">
    <property type="entry name" value="DYNc"/>
    <property type="match status" value="1"/>
</dbReference>
<dbReference type="InterPro" id="IPR027417">
    <property type="entry name" value="P-loop_NTPase"/>
</dbReference>
<evidence type="ECO:0000256" key="1">
    <source>
        <dbReference type="ARBA" id="ARBA00022741"/>
    </source>
</evidence>
<dbReference type="InterPro" id="IPR020850">
    <property type="entry name" value="GED_dom"/>
</dbReference>